<reference evidence="2" key="2">
    <citation type="submission" date="2018-10" db="EMBL/GenBank/DDBJ databases">
        <title>Effector identification in a new, highly contiguous assembly of the strawberry crown rot pathogen Phytophthora cactorum.</title>
        <authorList>
            <person name="Armitage A.D."/>
            <person name="Nellist C.F."/>
            <person name="Bates H."/>
            <person name="Vickerstaff R.J."/>
            <person name="Harrison R.J."/>
        </authorList>
    </citation>
    <scope>NUCLEOTIDE SEQUENCE</scope>
    <source>
        <strain evidence="2">4040</strain>
        <strain evidence="3">P421</strain>
    </source>
</reference>
<dbReference type="EMBL" id="RCMV01001308">
    <property type="protein sequence ID" value="KAG3209223.1"/>
    <property type="molecule type" value="Genomic_DNA"/>
</dbReference>
<proteinExistence type="predicted"/>
<dbReference type="EMBL" id="RCMK01000856">
    <property type="protein sequence ID" value="KAG2909912.1"/>
    <property type="molecule type" value="Genomic_DNA"/>
</dbReference>
<dbReference type="Proteomes" id="UP000251314">
    <property type="component" value="Unassembled WGS sequence"/>
</dbReference>
<organism evidence="4 5">
    <name type="scientific">Phytophthora cactorum</name>
    <dbReference type="NCBI Taxonomy" id="29920"/>
    <lineage>
        <taxon>Eukaryota</taxon>
        <taxon>Sar</taxon>
        <taxon>Stramenopiles</taxon>
        <taxon>Oomycota</taxon>
        <taxon>Peronosporomycetes</taxon>
        <taxon>Peronosporales</taxon>
        <taxon>Peronosporaceae</taxon>
        <taxon>Phytophthora</taxon>
    </lineage>
</organism>
<comment type="caution">
    <text evidence="4">The sequence shown here is derived from an EMBL/GenBank/DDBJ whole genome shotgun (WGS) entry which is preliminary data.</text>
</comment>
<dbReference type="AlphaFoldDB" id="A0A329RGN9"/>
<evidence type="ECO:0000313" key="4">
    <source>
        <dbReference type="EMBL" id="RAW22916.1"/>
    </source>
</evidence>
<feature type="region of interest" description="Disordered" evidence="1">
    <location>
        <begin position="38"/>
        <end position="58"/>
    </location>
</feature>
<gene>
    <name evidence="4" type="ORF">PC110_g20648</name>
    <name evidence="2" type="ORF">PC117_g19545</name>
    <name evidence="3" type="ORF">PC129_g19761</name>
</gene>
<dbReference type="VEuPathDB" id="FungiDB:PC110_g20648"/>
<evidence type="ECO:0000256" key="1">
    <source>
        <dbReference type="SAM" id="MobiDB-lite"/>
    </source>
</evidence>
<dbReference type="Proteomes" id="UP000736787">
    <property type="component" value="Unassembled WGS sequence"/>
</dbReference>
<sequence>MLVTGRLSFTDLDTSQVIPLIARVERRGVHRRNFNRVHSEVHSQEIQPPPGSALGSTPRRYMRTLESYQDLMTPGRAVRTTPSSHTSPMSYQDVIAMLTARLVDAMGIVATQQE</sequence>
<evidence type="ECO:0000313" key="3">
    <source>
        <dbReference type="EMBL" id="KAG3209223.1"/>
    </source>
</evidence>
<keyword evidence="5" id="KW-1185">Reference proteome</keyword>
<name>A0A329RGN9_9STRA</name>
<accession>A0A329RGN9</accession>
<evidence type="ECO:0000313" key="2">
    <source>
        <dbReference type="EMBL" id="KAG2909912.1"/>
    </source>
</evidence>
<evidence type="ECO:0000313" key="5">
    <source>
        <dbReference type="Proteomes" id="UP000251314"/>
    </source>
</evidence>
<protein>
    <submittedName>
        <fullName evidence="4">Uncharacterized protein</fullName>
    </submittedName>
</protein>
<dbReference type="Proteomes" id="UP000760860">
    <property type="component" value="Unassembled WGS sequence"/>
</dbReference>
<dbReference type="EMBL" id="MJFZ01001182">
    <property type="protein sequence ID" value="RAW22916.1"/>
    <property type="molecule type" value="Genomic_DNA"/>
</dbReference>
<reference evidence="4 5" key="1">
    <citation type="submission" date="2018-01" db="EMBL/GenBank/DDBJ databases">
        <title>Draft genome of the strawberry crown rot pathogen Phytophthora cactorum.</title>
        <authorList>
            <person name="Armitage A.D."/>
            <person name="Lysoe E."/>
            <person name="Nellist C.F."/>
            <person name="Harrison R.J."/>
            <person name="Brurberg M.B."/>
        </authorList>
    </citation>
    <scope>NUCLEOTIDE SEQUENCE [LARGE SCALE GENOMIC DNA]</scope>
    <source>
        <strain evidence="4 5">10300</strain>
    </source>
</reference>